<feature type="compositionally biased region" description="Acidic residues" evidence="1">
    <location>
        <begin position="107"/>
        <end position="117"/>
    </location>
</feature>
<gene>
    <name evidence="3" type="ORF">G9444_0268</name>
</gene>
<name>A0A6G9CKW5_RHOER</name>
<proteinExistence type="predicted"/>
<keyword evidence="2" id="KW-1133">Transmembrane helix</keyword>
<dbReference type="EMBL" id="CP050124">
    <property type="protein sequence ID" value="QIP37512.1"/>
    <property type="molecule type" value="Genomic_DNA"/>
</dbReference>
<feature type="region of interest" description="Disordered" evidence="1">
    <location>
        <begin position="190"/>
        <end position="210"/>
    </location>
</feature>
<feature type="region of interest" description="Disordered" evidence="1">
    <location>
        <begin position="97"/>
        <end position="117"/>
    </location>
</feature>
<evidence type="ECO:0000256" key="2">
    <source>
        <dbReference type="SAM" id="Phobius"/>
    </source>
</evidence>
<keyword evidence="2" id="KW-0812">Transmembrane</keyword>
<feature type="transmembrane region" description="Helical" evidence="2">
    <location>
        <begin position="129"/>
        <end position="149"/>
    </location>
</feature>
<evidence type="ECO:0008006" key="5">
    <source>
        <dbReference type="Google" id="ProtNLM"/>
    </source>
</evidence>
<evidence type="ECO:0000256" key="1">
    <source>
        <dbReference type="SAM" id="MobiDB-lite"/>
    </source>
</evidence>
<evidence type="ECO:0000313" key="4">
    <source>
        <dbReference type="Proteomes" id="UP000502345"/>
    </source>
</evidence>
<dbReference type="AlphaFoldDB" id="A0A6G9CKW5"/>
<reference evidence="3 4" key="1">
    <citation type="submission" date="2020-03" db="EMBL/GenBank/DDBJ databases">
        <title>Screen low temperature-resistant strains for efficient degradation of petroleum hydrocarbons under the low temperature.</title>
        <authorList>
            <person name="Wang Y."/>
            <person name="Chen J."/>
        </authorList>
    </citation>
    <scope>NUCLEOTIDE SEQUENCE [LARGE SCALE GENOMIC DNA]</scope>
    <source>
        <strain evidence="3 4">KB1</strain>
    </source>
</reference>
<keyword evidence="2" id="KW-0472">Membrane</keyword>
<evidence type="ECO:0000313" key="3">
    <source>
        <dbReference type="EMBL" id="QIP37512.1"/>
    </source>
</evidence>
<feature type="transmembrane region" description="Helical" evidence="2">
    <location>
        <begin position="155"/>
        <end position="173"/>
    </location>
</feature>
<protein>
    <recommendedName>
        <fullName evidence="5">ANTAR domain-containing protein</fullName>
    </recommendedName>
</protein>
<accession>A0A6G9CKW5</accession>
<dbReference type="RefSeq" id="WP_198586327.1">
    <property type="nucleotide sequence ID" value="NZ_CP050124.1"/>
</dbReference>
<sequence length="210" mass="23125">MTVSELVTQSRELVPHRAVLDSAEHVLVIARGKPFGREQAFHEVLSVAIRNRIEVLTLARALIDVSESRDYRAIPTDTAHTVAVLEWGELLEIPTEHHEKSRAESAGDADESNDFDDPIEPEYLVETDVGGRVVFVALAFTIGGIVGFFAHDWALLLLITAVYLVWIAARLVAKLVSVSRSAHWADAEPIRGTDSTTHNSERSHHHAVAA</sequence>
<dbReference type="Proteomes" id="UP000502345">
    <property type="component" value="Chromosome"/>
</dbReference>
<organism evidence="3 4">
    <name type="scientific">Rhodococcus erythropolis</name>
    <name type="common">Arthrobacter picolinophilus</name>
    <dbReference type="NCBI Taxonomy" id="1833"/>
    <lineage>
        <taxon>Bacteria</taxon>
        <taxon>Bacillati</taxon>
        <taxon>Actinomycetota</taxon>
        <taxon>Actinomycetes</taxon>
        <taxon>Mycobacteriales</taxon>
        <taxon>Nocardiaceae</taxon>
        <taxon>Rhodococcus</taxon>
        <taxon>Rhodococcus erythropolis group</taxon>
    </lineage>
</organism>